<evidence type="ECO:0000256" key="5">
    <source>
        <dbReference type="ARBA" id="ARBA00011738"/>
    </source>
</evidence>
<dbReference type="Pfam" id="PF00464">
    <property type="entry name" value="SHMT"/>
    <property type="match status" value="1"/>
</dbReference>
<dbReference type="GO" id="GO:0019264">
    <property type="term" value="P:glycine biosynthetic process from serine"/>
    <property type="evidence" value="ECO:0007669"/>
    <property type="project" value="UniProtKB-UniRule"/>
</dbReference>
<feature type="site" description="Plays an important role in substrate specificity" evidence="12">
    <location>
        <position position="225"/>
    </location>
</feature>
<evidence type="ECO:0000256" key="3">
    <source>
        <dbReference type="ARBA" id="ARBA00004496"/>
    </source>
</evidence>
<dbReference type="FunFam" id="3.90.1150.10:FF:000003">
    <property type="entry name" value="Serine hydroxymethyltransferase"/>
    <property type="match status" value="1"/>
</dbReference>
<feature type="binding site" evidence="12">
    <location>
        <position position="240"/>
    </location>
    <ligand>
        <name>(6S)-5,6,7,8-tetrahydrofolate</name>
        <dbReference type="ChEBI" id="CHEBI:57453"/>
    </ligand>
</feature>
<dbReference type="Gene3D" id="3.40.640.10">
    <property type="entry name" value="Type I PLP-dependent aspartate aminotransferase-like (Major domain)"/>
    <property type="match status" value="1"/>
</dbReference>
<evidence type="ECO:0000256" key="2">
    <source>
        <dbReference type="ARBA" id="ARBA00001933"/>
    </source>
</evidence>
<dbReference type="InterPro" id="IPR015424">
    <property type="entry name" value="PyrdxlP-dep_Trfase"/>
</dbReference>
<evidence type="ECO:0000313" key="15">
    <source>
        <dbReference type="EMBL" id="HIU43637.1"/>
    </source>
</evidence>
<comment type="catalytic activity">
    <reaction evidence="1 12">
        <text>(6R)-5,10-methylene-5,6,7,8-tetrahydrofolate + glycine + H2O = (6S)-5,6,7,8-tetrahydrofolate + L-serine</text>
        <dbReference type="Rhea" id="RHEA:15481"/>
        <dbReference type="ChEBI" id="CHEBI:15377"/>
        <dbReference type="ChEBI" id="CHEBI:15636"/>
        <dbReference type="ChEBI" id="CHEBI:33384"/>
        <dbReference type="ChEBI" id="CHEBI:57305"/>
        <dbReference type="ChEBI" id="CHEBI:57453"/>
        <dbReference type="EC" id="2.1.2.1"/>
    </reaction>
</comment>
<dbReference type="GO" id="GO:0035999">
    <property type="term" value="P:tetrahydrofolate interconversion"/>
    <property type="evidence" value="ECO:0007669"/>
    <property type="project" value="UniProtKB-UniRule"/>
</dbReference>
<organism evidence="15 16">
    <name type="scientific">Candidatus Ventrousia excrementavium</name>
    <dbReference type="NCBI Taxonomy" id="2840961"/>
    <lineage>
        <taxon>Bacteria</taxon>
        <taxon>Bacillati</taxon>
        <taxon>Bacillota</taxon>
        <taxon>Clostridia</taxon>
        <taxon>Eubacteriales</taxon>
        <taxon>Clostridiaceae</taxon>
        <taxon>Clostridiaceae incertae sedis</taxon>
        <taxon>Candidatus Ventrousia</taxon>
    </lineage>
</organism>
<dbReference type="InterPro" id="IPR019798">
    <property type="entry name" value="Ser_HO-MeTrfase_PLP_BS"/>
</dbReference>
<evidence type="ECO:0000256" key="8">
    <source>
        <dbReference type="ARBA" id="ARBA00022605"/>
    </source>
</evidence>
<dbReference type="AlphaFoldDB" id="A0A9D1IUK9"/>
<keyword evidence="7 12" id="KW-0554">One-carbon metabolism</keyword>
<reference evidence="15" key="2">
    <citation type="journal article" date="2021" name="PeerJ">
        <title>Extensive microbial diversity within the chicken gut microbiome revealed by metagenomics and culture.</title>
        <authorList>
            <person name="Gilroy R."/>
            <person name="Ravi A."/>
            <person name="Getino M."/>
            <person name="Pursley I."/>
            <person name="Horton D.L."/>
            <person name="Alikhan N.F."/>
            <person name="Baker D."/>
            <person name="Gharbi K."/>
            <person name="Hall N."/>
            <person name="Watson M."/>
            <person name="Adriaenssens E.M."/>
            <person name="Foster-Nyarko E."/>
            <person name="Jarju S."/>
            <person name="Secka A."/>
            <person name="Antonio M."/>
            <person name="Oren A."/>
            <person name="Chaudhuri R.R."/>
            <person name="La Ragione R."/>
            <person name="Hildebrand F."/>
            <person name="Pallen M.J."/>
        </authorList>
    </citation>
    <scope>NUCLEOTIDE SEQUENCE</scope>
    <source>
        <strain evidence="15">CHK191-8634</strain>
    </source>
</reference>
<dbReference type="HAMAP" id="MF_00051">
    <property type="entry name" value="SHMT"/>
    <property type="match status" value="1"/>
</dbReference>
<dbReference type="GO" id="GO:0030170">
    <property type="term" value="F:pyridoxal phosphate binding"/>
    <property type="evidence" value="ECO:0007669"/>
    <property type="project" value="UniProtKB-UniRule"/>
</dbReference>
<name>A0A9D1IUK9_9CLOT</name>
<feature type="modified residue" description="N6-(pyridoxal phosphate)lysine" evidence="12 13">
    <location>
        <position position="226"/>
    </location>
</feature>
<dbReference type="GO" id="GO:0005829">
    <property type="term" value="C:cytosol"/>
    <property type="evidence" value="ECO:0007669"/>
    <property type="project" value="TreeGrafter"/>
</dbReference>
<dbReference type="PIRSF" id="PIRSF000412">
    <property type="entry name" value="SHMT"/>
    <property type="match status" value="1"/>
</dbReference>
<evidence type="ECO:0000259" key="14">
    <source>
        <dbReference type="Pfam" id="PF00464"/>
    </source>
</evidence>
<dbReference type="EC" id="2.1.2.1" evidence="12"/>
<keyword evidence="9 12" id="KW-0808">Transferase</keyword>
<evidence type="ECO:0000256" key="12">
    <source>
        <dbReference type="HAMAP-Rule" id="MF_00051"/>
    </source>
</evidence>
<comment type="function">
    <text evidence="11">Catalyzes the reversible interconversion of serine and glycine with tetrahydrofolate (THF) serving as the one-carbon carrier. This reaction serves as the major source of one-carbon groups required for the biosynthesis of purines, thymidylate, methionine, and other important biomolecules. Also exhibits THF-independent aldolase activity toward beta-hydroxyamino acids, producing glycine and aldehydes, via a retro-aldol mechanism. Thus, is able to catalyze the cleavage of L-allo-threonine.</text>
</comment>
<gene>
    <name evidence="12" type="primary">glyA</name>
    <name evidence="15" type="ORF">IAB67_04985</name>
</gene>
<dbReference type="Gene3D" id="3.90.1150.10">
    <property type="entry name" value="Aspartate Aminotransferase, domain 1"/>
    <property type="match status" value="1"/>
</dbReference>
<dbReference type="InterPro" id="IPR039429">
    <property type="entry name" value="SHMT-like_dom"/>
</dbReference>
<comment type="subcellular location">
    <subcellularLocation>
        <location evidence="3 12">Cytoplasm</location>
    </subcellularLocation>
</comment>
<sequence length="409" mass="44672">MEFVAQMDPEVGSAMMDEYNRQRRNIELIASENFVSPAVMLAMGSCLTNKYAEGYPGKRYYGGCECVDVVENIARERACKLFGADHANVQPHSGASANNAVYFALVKPGDTVMGMNLAHGGHLTHGSPVNISGSYYNIVPYSLSEETETIDYDEVWKLAKQHKPKMIIAGASAYPREIRFDKFAEIAKDVGAYLMVDMAHIAGLVATGLHMNPVPYADVVTTTTHKTLRGPRGGMILCKEELAKQIDKAVFPGTQGGPLEHIIAAKAVCLGEALKPEFKAYQQQVVKNAKALAEALVEEGFRLVSGGTDNHLMLVDLRNFNVTGKDMQNRLDEVYITLNKNAIPNDPASPFVTSGVRIGTPAATTRGFKEPEMKKIAQFIKWAAVDFEGKADAIRAGVTELCSQFPLYE</sequence>
<comment type="cofactor">
    <cofactor evidence="2 12 13">
        <name>pyridoxal 5'-phosphate</name>
        <dbReference type="ChEBI" id="CHEBI:597326"/>
    </cofactor>
</comment>
<dbReference type="NCBIfam" id="NF000586">
    <property type="entry name" value="PRK00011.1"/>
    <property type="match status" value="1"/>
</dbReference>
<feature type="binding site" evidence="12">
    <location>
        <begin position="121"/>
        <end position="123"/>
    </location>
    <ligand>
        <name>(6S)-5,6,7,8-tetrahydrofolate</name>
        <dbReference type="ChEBI" id="CHEBI:57453"/>
    </ligand>
</feature>
<dbReference type="GO" id="GO:0004372">
    <property type="term" value="F:glycine hydroxymethyltransferase activity"/>
    <property type="evidence" value="ECO:0007669"/>
    <property type="project" value="UniProtKB-UniRule"/>
</dbReference>
<feature type="domain" description="Serine hydroxymethyltransferase-like" evidence="14">
    <location>
        <begin position="5"/>
        <end position="380"/>
    </location>
</feature>
<evidence type="ECO:0000256" key="9">
    <source>
        <dbReference type="ARBA" id="ARBA00022679"/>
    </source>
</evidence>
<comment type="pathway">
    <text evidence="12">One-carbon metabolism; tetrahydrofolate interconversion.</text>
</comment>
<keyword evidence="8 12" id="KW-0028">Amino-acid biosynthesis</keyword>
<comment type="caution">
    <text evidence="15">The sequence shown here is derived from an EMBL/GenBank/DDBJ whole genome shotgun (WGS) entry which is preliminary data.</text>
</comment>
<proteinExistence type="inferred from homology"/>
<reference evidence="15" key="1">
    <citation type="submission" date="2020-10" db="EMBL/GenBank/DDBJ databases">
        <authorList>
            <person name="Gilroy R."/>
        </authorList>
    </citation>
    <scope>NUCLEOTIDE SEQUENCE</scope>
    <source>
        <strain evidence="15">CHK191-8634</strain>
    </source>
</reference>
<evidence type="ECO:0000256" key="6">
    <source>
        <dbReference type="ARBA" id="ARBA00022490"/>
    </source>
</evidence>
<dbReference type="SUPFAM" id="SSF53383">
    <property type="entry name" value="PLP-dependent transferases"/>
    <property type="match status" value="1"/>
</dbReference>
<comment type="pathway">
    <text evidence="12">Amino-acid biosynthesis; glycine biosynthesis; glycine from L-serine: step 1/1.</text>
</comment>
<evidence type="ECO:0000256" key="13">
    <source>
        <dbReference type="PIRSR" id="PIRSR000412-50"/>
    </source>
</evidence>
<dbReference type="InterPro" id="IPR015422">
    <property type="entry name" value="PyrdxlP-dep_Trfase_small"/>
</dbReference>
<dbReference type="InterPro" id="IPR001085">
    <property type="entry name" value="Ser_HO-MeTrfase"/>
</dbReference>
<dbReference type="PANTHER" id="PTHR11680:SF35">
    <property type="entry name" value="SERINE HYDROXYMETHYLTRANSFERASE 1"/>
    <property type="match status" value="1"/>
</dbReference>
<dbReference type="Proteomes" id="UP000824073">
    <property type="component" value="Unassembled WGS sequence"/>
</dbReference>
<comment type="subunit">
    <text evidence="5 12">Homodimer.</text>
</comment>
<evidence type="ECO:0000256" key="7">
    <source>
        <dbReference type="ARBA" id="ARBA00022563"/>
    </source>
</evidence>
<evidence type="ECO:0000256" key="11">
    <source>
        <dbReference type="ARBA" id="ARBA00054606"/>
    </source>
</evidence>
<evidence type="ECO:0000313" key="16">
    <source>
        <dbReference type="Proteomes" id="UP000824073"/>
    </source>
</evidence>
<dbReference type="EMBL" id="DVMR01000042">
    <property type="protein sequence ID" value="HIU43637.1"/>
    <property type="molecule type" value="Genomic_DNA"/>
</dbReference>
<evidence type="ECO:0000256" key="1">
    <source>
        <dbReference type="ARBA" id="ARBA00001528"/>
    </source>
</evidence>
<dbReference type="InterPro" id="IPR049943">
    <property type="entry name" value="Ser_HO-MeTrfase-like"/>
</dbReference>
<evidence type="ECO:0000256" key="4">
    <source>
        <dbReference type="ARBA" id="ARBA00006376"/>
    </source>
</evidence>
<dbReference type="InterPro" id="IPR015421">
    <property type="entry name" value="PyrdxlP-dep_Trfase_major"/>
</dbReference>
<dbReference type="PROSITE" id="PS00096">
    <property type="entry name" value="SHMT"/>
    <property type="match status" value="1"/>
</dbReference>
<keyword evidence="6 12" id="KW-0963">Cytoplasm</keyword>
<feature type="binding site" evidence="12">
    <location>
        <position position="117"/>
    </location>
    <ligand>
        <name>(6S)-5,6,7,8-tetrahydrofolate</name>
        <dbReference type="ChEBI" id="CHEBI:57453"/>
    </ligand>
</feature>
<keyword evidence="10 12" id="KW-0663">Pyridoxal phosphate</keyword>
<evidence type="ECO:0000256" key="10">
    <source>
        <dbReference type="ARBA" id="ARBA00022898"/>
    </source>
</evidence>
<dbReference type="CDD" id="cd00378">
    <property type="entry name" value="SHMT"/>
    <property type="match status" value="1"/>
</dbReference>
<protein>
    <recommendedName>
        <fullName evidence="12">Serine hydroxymethyltransferase</fullName>
        <shortName evidence="12">SHMT</shortName>
        <shortName evidence="12">Serine methylase</shortName>
        <ecNumber evidence="12">2.1.2.1</ecNumber>
    </recommendedName>
</protein>
<accession>A0A9D1IUK9</accession>
<dbReference type="FunFam" id="3.40.640.10:FF:000001">
    <property type="entry name" value="Serine hydroxymethyltransferase"/>
    <property type="match status" value="1"/>
</dbReference>
<comment type="similarity">
    <text evidence="4 12">Belongs to the SHMT family.</text>
</comment>
<dbReference type="PANTHER" id="PTHR11680">
    <property type="entry name" value="SERINE HYDROXYMETHYLTRANSFERASE"/>
    <property type="match status" value="1"/>
</dbReference>
<feature type="binding site" evidence="12">
    <location>
        <begin position="349"/>
        <end position="351"/>
    </location>
    <ligand>
        <name>(6S)-5,6,7,8-tetrahydrofolate</name>
        <dbReference type="ChEBI" id="CHEBI:57453"/>
    </ligand>
</feature>